<evidence type="ECO:0000256" key="6">
    <source>
        <dbReference type="SAM" id="Phobius"/>
    </source>
</evidence>
<keyword evidence="3 6" id="KW-1133">Transmembrane helix</keyword>
<evidence type="ECO:0000256" key="5">
    <source>
        <dbReference type="SAM" id="MobiDB-lite"/>
    </source>
</evidence>
<dbReference type="InterPro" id="IPR010445">
    <property type="entry name" value="LapA_dom"/>
</dbReference>
<dbReference type="GO" id="GO:0005886">
    <property type="term" value="C:plasma membrane"/>
    <property type="evidence" value="ECO:0007669"/>
    <property type="project" value="InterPro"/>
</dbReference>
<keyword evidence="9" id="KW-1185">Reference proteome</keyword>
<evidence type="ECO:0000259" key="7">
    <source>
        <dbReference type="Pfam" id="PF06305"/>
    </source>
</evidence>
<keyword evidence="2 6" id="KW-0812">Transmembrane</keyword>
<dbReference type="Pfam" id="PF06305">
    <property type="entry name" value="LapA_dom"/>
    <property type="match status" value="1"/>
</dbReference>
<sequence>MRYLRLAVVAILAILLVTVAFANRSPVTLRVLPESMAGFLGWSWQITLPLFMVILAGLTLGLLIGFVWEWLREHKHRSTARHEAKKRRELERNVARGTPRRHNGGDDVLALLEDGRTPH</sequence>
<evidence type="ECO:0000256" key="1">
    <source>
        <dbReference type="ARBA" id="ARBA00022475"/>
    </source>
</evidence>
<reference evidence="8" key="1">
    <citation type="submission" date="2013-03" db="EMBL/GenBank/DDBJ databases">
        <title>Genome Sequence of the Profundibacterium mesophilum strain KAUST100406-0324T from Red Sea, a novel genus in the family Rhodobacteraceae.</title>
        <authorList>
            <person name="Essack M."/>
            <person name="Alam I."/>
            <person name="Lafi F."/>
            <person name="Alawi W."/>
            <person name="Kamanu F."/>
            <person name="Al-Suwailem A."/>
            <person name="Lee O.O."/>
            <person name="Xu Y."/>
            <person name="Bajic V."/>
            <person name="Qian P.-Y."/>
            <person name="Archer J."/>
        </authorList>
    </citation>
    <scope>NUCLEOTIDE SEQUENCE</scope>
    <source>
        <strain evidence="8">KAUST100406-0324</strain>
    </source>
</reference>
<organism evidence="8 9">
    <name type="scientific">Profundibacterium mesophilum KAUST100406-0324</name>
    <dbReference type="NCBI Taxonomy" id="1037889"/>
    <lineage>
        <taxon>Bacteria</taxon>
        <taxon>Pseudomonadati</taxon>
        <taxon>Pseudomonadota</taxon>
        <taxon>Alphaproteobacteria</taxon>
        <taxon>Rhodobacterales</taxon>
        <taxon>Roseobacteraceae</taxon>
        <taxon>Profundibacterium</taxon>
    </lineage>
</organism>
<evidence type="ECO:0000256" key="3">
    <source>
        <dbReference type="ARBA" id="ARBA00022989"/>
    </source>
</evidence>
<evidence type="ECO:0000313" key="8">
    <source>
        <dbReference type="EMBL" id="KAF0676259.1"/>
    </source>
</evidence>
<comment type="caution">
    <text evidence="8">The sequence shown here is derived from an EMBL/GenBank/DDBJ whole genome shotgun (WGS) entry which is preliminary data.</text>
</comment>
<proteinExistence type="predicted"/>
<dbReference type="RefSeq" id="WP_159964863.1">
    <property type="nucleotide sequence ID" value="NZ_APKE01000015.1"/>
</dbReference>
<dbReference type="OrthoDB" id="7689797at2"/>
<dbReference type="EMBL" id="APKE01000015">
    <property type="protein sequence ID" value="KAF0676259.1"/>
    <property type="molecule type" value="Genomic_DNA"/>
</dbReference>
<gene>
    <name evidence="8" type="ORF">PMES_01416</name>
</gene>
<name>A0A921TFA3_9RHOB</name>
<feature type="transmembrane region" description="Helical" evidence="6">
    <location>
        <begin position="46"/>
        <end position="71"/>
    </location>
</feature>
<accession>A0A921TFA3</accession>
<evidence type="ECO:0000256" key="2">
    <source>
        <dbReference type="ARBA" id="ARBA00022692"/>
    </source>
</evidence>
<evidence type="ECO:0000313" key="9">
    <source>
        <dbReference type="Proteomes" id="UP000698242"/>
    </source>
</evidence>
<dbReference type="Proteomes" id="UP000698242">
    <property type="component" value="Unassembled WGS sequence"/>
</dbReference>
<feature type="domain" description="Lipopolysaccharide assembly protein A" evidence="7">
    <location>
        <begin position="42"/>
        <end position="94"/>
    </location>
</feature>
<feature type="compositionally biased region" description="Basic and acidic residues" evidence="5">
    <location>
        <begin position="80"/>
        <end position="94"/>
    </location>
</feature>
<dbReference type="AlphaFoldDB" id="A0A921TFA3"/>
<feature type="region of interest" description="Disordered" evidence="5">
    <location>
        <begin position="77"/>
        <end position="119"/>
    </location>
</feature>
<keyword evidence="1" id="KW-1003">Cell membrane</keyword>
<keyword evidence="4 6" id="KW-0472">Membrane</keyword>
<evidence type="ECO:0000256" key="4">
    <source>
        <dbReference type="ARBA" id="ARBA00023136"/>
    </source>
</evidence>
<protein>
    <recommendedName>
        <fullName evidence="7">Lipopolysaccharide assembly protein A domain-containing protein</fullName>
    </recommendedName>
</protein>